<dbReference type="GO" id="GO:0005640">
    <property type="term" value="C:nuclear outer membrane"/>
    <property type="evidence" value="ECO:0007669"/>
    <property type="project" value="TreeGrafter"/>
</dbReference>
<reference evidence="8 9" key="1">
    <citation type="submission" date="2018-04" db="EMBL/GenBank/DDBJ databases">
        <authorList>
            <person name="Zhang X."/>
            <person name="Yuan J."/>
            <person name="Li F."/>
            <person name="Xiang J."/>
        </authorList>
    </citation>
    <scope>NUCLEOTIDE SEQUENCE [LARGE SCALE GENOMIC DNA]</scope>
    <source>
        <tissue evidence="8">Muscle</tissue>
    </source>
</reference>
<evidence type="ECO:0000313" key="8">
    <source>
        <dbReference type="EMBL" id="ROT63731.1"/>
    </source>
</evidence>
<dbReference type="GO" id="GO:0034993">
    <property type="term" value="C:meiotic nuclear membrane microtubule tethering complex"/>
    <property type="evidence" value="ECO:0007669"/>
    <property type="project" value="TreeGrafter"/>
</dbReference>
<dbReference type="EMBL" id="QCYY01003388">
    <property type="protein sequence ID" value="ROT63731.1"/>
    <property type="molecule type" value="Genomic_DNA"/>
</dbReference>
<comment type="caution">
    <text evidence="8">The sequence shown here is derived from an EMBL/GenBank/DDBJ whole genome shotgun (WGS) entry which is preliminary data.</text>
</comment>
<dbReference type="GO" id="GO:0007097">
    <property type="term" value="P:nuclear migration"/>
    <property type="evidence" value="ECO:0007669"/>
    <property type="project" value="TreeGrafter"/>
</dbReference>
<feature type="coiled-coil region" evidence="6">
    <location>
        <begin position="3185"/>
        <end position="3219"/>
    </location>
</feature>
<keyword evidence="3" id="KW-0677">Repeat</keyword>
<dbReference type="STRING" id="6689.A0A3R7PYS0"/>
<gene>
    <name evidence="8" type="ORF">C7M84_018370</name>
</gene>
<reference evidence="8 9" key="2">
    <citation type="submission" date="2019-01" db="EMBL/GenBank/DDBJ databases">
        <title>The decoding of complex shrimp genome reveals the adaptation for benthos swimmer, frequently molting mechanism and breeding impact on genome.</title>
        <authorList>
            <person name="Sun Y."/>
            <person name="Gao Y."/>
            <person name="Yu Y."/>
        </authorList>
    </citation>
    <scope>NUCLEOTIDE SEQUENCE [LARGE SCALE GENOMIC DNA]</scope>
    <source>
        <tissue evidence="8">Muscle</tissue>
    </source>
</reference>
<keyword evidence="2" id="KW-0812">Transmembrane</keyword>
<keyword evidence="9" id="KW-1185">Reference proteome</keyword>
<feature type="coiled-coil region" evidence="6">
    <location>
        <begin position="4836"/>
        <end position="4873"/>
    </location>
</feature>
<name>A0A3R7PYS0_PENVA</name>
<proteinExistence type="predicted"/>
<evidence type="ECO:0000256" key="3">
    <source>
        <dbReference type="ARBA" id="ARBA00022737"/>
    </source>
</evidence>
<dbReference type="SUPFAM" id="SSF46966">
    <property type="entry name" value="Spectrin repeat"/>
    <property type="match status" value="34"/>
</dbReference>
<dbReference type="PANTHER" id="PTHR47535">
    <property type="entry name" value="MUSCLE-SPECIFIC PROTEIN 300 KDA, ISOFORM G"/>
    <property type="match status" value="1"/>
</dbReference>
<dbReference type="SMART" id="SM00150">
    <property type="entry name" value="SPEC"/>
    <property type="match status" value="34"/>
</dbReference>
<evidence type="ECO:0000256" key="2">
    <source>
        <dbReference type="ARBA" id="ARBA00022692"/>
    </source>
</evidence>
<protein>
    <submittedName>
        <fullName evidence="8">Nesprin-1-like</fullName>
    </submittedName>
</protein>
<keyword evidence="6" id="KW-0175">Coiled coil</keyword>
<feature type="region of interest" description="Disordered" evidence="7">
    <location>
        <begin position="3875"/>
        <end position="3894"/>
    </location>
</feature>
<dbReference type="Proteomes" id="UP000283509">
    <property type="component" value="Unassembled WGS sequence"/>
</dbReference>
<feature type="coiled-coil region" evidence="6">
    <location>
        <begin position="1219"/>
        <end position="1294"/>
    </location>
</feature>
<dbReference type="FunFam" id="1.20.58.60:FF:000186">
    <property type="entry name" value="nesprin-1 isoform X3"/>
    <property type="match status" value="1"/>
</dbReference>
<dbReference type="InterPro" id="IPR018159">
    <property type="entry name" value="Spectrin/alpha-actinin"/>
</dbReference>
<feature type="coiled-coil region" evidence="6">
    <location>
        <begin position="4739"/>
        <end position="4773"/>
    </location>
</feature>
<feature type="region of interest" description="Disordered" evidence="7">
    <location>
        <begin position="4492"/>
        <end position="4515"/>
    </location>
</feature>
<dbReference type="CDD" id="cd00176">
    <property type="entry name" value="SPEC"/>
    <property type="match status" value="5"/>
</dbReference>
<dbReference type="GO" id="GO:0051015">
    <property type="term" value="F:actin filament binding"/>
    <property type="evidence" value="ECO:0007669"/>
    <property type="project" value="TreeGrafter"/>
</dbReference>
<dbReference type="Pfam" id="PF00435">
    <property type="entry name" value="Spectrin"/>
    <property type="match status" value="4"/>
</dbReference>
<evidence type="ECO:0000256" key="1">
    <source>
        <dbReference type="ARBA" id="ARBA00004370"/>
    </source>
</evidence>
<dbReference type="InterPro" id="IPR052403">
    <property type="entry name" value="LINC-complex_assoc"/>
</dbReference>
<feature type="coiled-coil region" evidence="6">
    <location>
        <begin position="2418"/>
        <end position="2454"/>
    </location>
</feature>
<feature type="coiled-coil region" evidence="6">
    <location>
        <begin position="512"/>
        <end position="539"/>
    </location>
</feature>
<dbReference type="Gene3D" id="1.20.58.60">
    <property type="match status" value="21"/>
</dbReference>
<dbReference type="PANTHER" id="PTHR47535:SF1">
    <property type="entry name" value="NESPRIN-1"/>
    <property type="match status" value="1"/>
</dbReference>
<feature type="coiled-coil region" evidence="6">
    <location>
        <begin position="4910"/>
        <end position="4937"/>
    </location>
</feature>
<accession>A0A3R7PYS0</accession>
<evidence type="ECO:0000256" key="7">
    <source>
        <dbReference type="SAM" id="MobiDB-lite"/>
    </source>
</evidence>
<sequence length="5083" mass="587723">MDVTSREYGNKKNDKNLIEDCQKCTAQWLELQTRVGTMASQLDQIPERWREYESKVEETVAWMDGVNDCLKGINKEASNAQAYEELKDRFVTMCGDLESRRESMKWLVQMLDSLITHIPEEDGQYEQQKLESLIARYKALVPTIEAALVRTETYAKCYHYREDIDKVVGTLEDVRKHCEEDVHPETLESLMQLIREREVMVNQLENQRDNIFTTIQRGKDLSRDHNAPLFVSAMLQTLEAKWTEAYNGSVEKLNKLKNTQKVWSDYTEQKNEILKLMAQAELELSNVISRCNPQEVANELSSKQEMNEHLNETTDQMLRKLHSHSTNLVRLADPEKKPLLEKEVVEIEQRMQTVIDTVSQKIEYLEQLNIKWIHFTGTLQEMKSWLANAQNILERLVTLEMSPEDRQNQTIDLRAKINQKMAIIKTLEDEVEELMEGEPSTEAVQFTGELGDLKTSLLTLNKHTEKHFETVQHDLTHWQEYQVGVQEIRPWLENAETKVAVGMARPNSMPEAIQAQDTAKEFEKECDEYLEKLRTLSSKSAQVARICSVVDEVDAYHSRWTAVHDVALQWSERTESLLAEWEDFNYKCDAVSSWVHQIEERMETVTEYAPTVLRLEDRVNNLKDMDKELAEKQTDLINLTAIGDHISSGMGPEGSASVKSTVSELKTMISKLGDEIRKLKNELSDVMVIRQEFLAKVDKLETWLNGFSNHLDELEDIDVDELDGSPDLVHRLQQEHDEKQSEVTSLAEECRDVGDRCTGRDREDLFTQFDDAEARFENYGQVVQSKKPAILKWRDFWEWQSNTDDAMKSISQQIDAKPNLNDLEQMRKELMNLREQCRSWEDEASYIMDLCRKSSTTIRDPDTGSAIDIETKVQEFRKRMDSLESNLDNRQDQLQAVNSQWEAFHRVKNQLSEFLDGITKRVTDKELMQSTYSGVQHLSEAVEGALQEMQSQGKMKDKLHDLGRALMSSDSTQLVSVQNALTAADGNWDRVQNMLYEMQTKFTSITSLWRQCTDGREYLQAAIAEAHRNSDKLDGVPSESNVAQSMMNLCKKTIDALRRTRPQLESFISKSQHLSQQLDSEKGFTSADVRKQSQETQNKWQSMMDFLNQRSQNLEGQLVLWKQILQGRDEILTWLSDTCEALDETQITHETEAAAEKLEKYKNELSNYESLFRGLQSSAKQLESLNNSSSLTRIEEILSTVTAEFEQTEAVASKLGAYLEEMKEQETSVYEDIRDLSENLSQIRDRLMKCEDITGDDKKILVRLEIAKKIERELEEYDDKIKEVRTAIEELKAGFKGFEPSKLVKEFTALQRKYEGLIGQTAKACRSLQYVIEKHYRDRLSDLQRFLAVHQEKIIWCQAEPGSDRYGVEAKISALSDVKSSLKLGHAKRQDLEKCRELFEKVVAADQREAIQEECEATTSEMEELSTRLEECHVSLTRLLELWQQYELMTENLSSWLREVEARVRTDTMNQIDMTMVQEKIEETENLLEEVNSHDDEVCELMEKTEELMEVNPECRAREYASQLRNRVQALVKFCNTFLNKLNQLTSDQKLYSETIEKMEEWLKDAEEKLQSFEMMTSSGGKPTLAYQSKLQSLKSFVEEKKNGQQLLNAVVEHGEALFSAITPEGREQIRTDLRTLRDTWEAHLDRVNHLYKRVEGIIMQWSSFDDNFTQASKWLEEIKRRAGTEFDLKPTLSDKKAQLQQYKSVYQDINSHESMIYGLKEKIEFLTDDETSKTVDDMIDQYRELAVTTQQRIGRCEEIILHHESFLHNTEKFRDWLTSQKAELALCADVSPESSDVEMKMGILDTLELGEAEGQGLFDLCSESLQLTLKNTDASGHASIIADLESQERGWRNLQSEIADGKRKVDGIMSQYNECEEVVQALRDWLKSIETKVKDQSLKSNLDAKEAHLDRLRKLEEEIVKKAPEINDALTQAQSMDNEGKHAVQISQLSSRYQALKNVLKEMMSRYEMFIREHRSFLEKYQECLEWVEAVDLDLREHAEVVGDMKILQMRRNKVEQLIELKSSQANKVDAVLELGERLYAHTAPDGRENIRQMLRELRERWESWCDSVTNAGLTLDQCLQQFSDFSGAQEQLTRWLRDVEIAMQQHTELKSSLQEKTAQLQNHRLVHQEIQAHQSLVEMVCEKAQTLVNQTQDKTLNVYIHSIKTLFHNIVLKSRDLLDKLDLCVQDHAQFNTLCKSFGDWLNLQRDQLHLCADVSGEKSDLTKKLDNLKDLDTVHGLGDKKLIELRTLGEKVALSTSERGGKALRATITSMEDAWNLHLATVGDVRENLNRTLEQWHQFEEDLERHSVWCRELESFFKDQQPCATLEEKQARIEVLSQKREEVVRYEREIDVFVDKSHALVRISSIDRLKPLITQLSNRYQALHVLTKEAVTKWRGVLADHVSYEEKFDENEKWLDTMDESVESLLSEKDAEKKESKLQHLLSEREQATHRLGSITALGERLYPDTATVGREKLRMDLRAMRERWEKIEASIVEQQRRQEAQTLQWSSFSDSIQAARNWLDNMEKTIVVDPSNWLSVQELRSRLLKLRTTLQDITSHKRVLDTVKERAGYLLQASPSNKDVMDAMAEVEARHEALAANTRKNIEELEWMTDNLSAHQELYATHQEWQKDMWEKLHSQTDYSGNKGMLQQRLDRIAELEDAKSDGRNMIAKIGSHAHQILEKLPARGRETTEREINNMKYELAKFASTLADVKHGLEERLQQWTEYESTFDRIISWLNESEATLKNYGPRNSLQEKTEQMERFQGLVFSIIQNQGEIDKMSDDSSDLMGVSGDTRISVNVQQITSRFKAVQVTAKEILKKCEVSVSDHKAFIDKYNQSVGWLTAAQDKLGKCIEMQGDRATLQKRLGIINELLAEKQNALSLVNNTVELGEKLYPTTSDDGREAIRIQLEDLQSAFDALFDSSSTMERDLQKKMGRWTSFEEASEQLKTWLKETQAQMPDDIELKTTLDEKRAQLQTYRMLLHDILAKQQTILDVRDKAENLPERADRVNSFLESASAHHQEMLQRIQTYLERYEAIVSDHQQYCKAVYETQEWLDATHNTVEMWGESSSDHITIRANLEKLKNLQLSLPEEEPRIQQIRTLGEKVIPGTVESGQINIRTQIDTTQQEWQGLISAVSSTIERLEGTLNQWGDFETMKDAAQSWLRETDNKLHAVNLKATLPEKQETLEMLKALQGEIRAKELEMDQLTERAQNLYQSHSSRGSQVSELCARYQQISTRVKDVHSKWHQYVSYHADYDSRVTECHNFLGDIKRKLSYCSDLSATSQDDLDKKMETIQDLLLYKEEGFSKVQSTVELAQTVLANTAPAGHDQINQAVEELQQSWSALASKMVETKTYLDETLHRWAGFLENIHQLNKTIEHVEHTLSDVSQFQATLSEKRAQLERLKSLEEKLRCEKYEVESLKAKASEMIASGQQAQAASQAQGILKQFENLSERIKTLRGERETQYRDHRHYKEAYDDLHAFVNRTRDKIPALKQRNLGDRLSIETAVQALDTLLTRQAQGQILVDQLLHRGEVLLHSTSQSGQEHYRNEMRAVKESFESLFQDISKQKENLQKTVVQWRDYKDEYEKLSDWLQKADADMKAYKTMLYASIGEKTQQVNNVKDLLESLGKQQVQLKKLNELSQTLQETHLDSFVQNQMRHLNSRYQVLINMAKDVLRKVESSFDQHRQYETYMSKAREWIDNARMVVRDCVDMSPDSGKESLERHLEMIQSLMRKQEEGQALVHQTVNWGEKVLRNTRSDGRDTINDSLEELQNDWDKLIKKLSSAKVTLETNLLQWADMSASYSNMQQWISEREAKLQQLTTAMASSSKRSSGLSHRISTLSIGERKANLRRTSSIVQDIVSFEPMIESVTSKATESQASQVKSNASEISSKYQSLSKQAKELLEKQKDMVDHHQEFVDAGNEFMHWLRAAKERMAKCAEPTGDKDTISGKATILKMLQNEQEEGQKKLDKAFLLAERACNLADDEDKEVIEEEVAFLQDEFDTFLGQVGKTKNLLEMGIVKWTEYEDKFRECEEWLAKMDGKVQTYNKLQNTVMEKRSVLEEFQALLQSIFDWQKTLDLLNMRAQLLLETCADSRVSNAVTQLTTKYNTLLSLAKEVMRRLEMHFQEHQQHNQLYSECNDWIDRTRKKLQECAGETTSTEELKERLATVKSIKSTLEQGQHKLRYVLELKERVILNTEQAGAATIQEDTENVRKDFEKLMGDIYSLQQNLSSKLSRREETDKMRETVVEWLDELHSKATEQGVLFSELSDKRAALEKYRILLRDIAAHCDMVERLAAKKNDEGYSEEEVEECIKKYDNIKKLVIDNIKTLEVYVREHEAYYQATVEANDWLRKLRITVQQYADSHGEKKEVIEKQQQQEDIAEEFPEGEELIDKAISLNRSIMASTSPDGQDTLKIEADTLRMEWENLQQMSADTRRTMEKCLQAWDDFFDSHRAFSEWLTEFQKQVSHSPEEPTPEDLEKWKVRGPTQPALQPSLSLSLGPPPHPPHVRPPPPFSPNHFPLHNSSLQELLLEANNKKTDLEIVNDRCEVLMEYSAHMPIRDMTVQLQSNYTNVLTNLQSLVVIAQKTLTDHTEFVTAKDDFERWLNRSQGTVNDCEEETGSEATVRDKLETVKLVSTRLSEGQHLLGVLAEAYTRALNVTQVDQQELIRTEFTRLRAEWDQLNISLNSTLSKLKGAVSRWEEFAESQTRLDAWLVEVEELLVETPDSRGEVAEMKTFLERYKNISLQIQEKQEEVQTLLDDAEEFAEMSQNSAILTRVEEAESNWERLNSLCCEIIAKLEEEISDFNEYQVALQDTEKWLLQISFQLMAENSLYICNREQTEEQIESHNEELEEILEYQGTLDEVKNKGRKQIDRYIGTVPSIQDKIERQLHNIQESYNSLLATANHIQKRLNESLAKFEEYEATLESIQKNLEEWEPTINEENDTTIQSMEEAKYHLECTRSWHSKLLGEKSRLAFAVQACEAATASISRPGSPQDVISQSIPEKELAVRAKLEDLIEQLERGDDVTDIRRAAMVASYGVCKQVEESLTALVSQVTARTPGAAAWLGPRGARAWRCL</sequence>
<feature type="compositionally biased region" description="Pro residues" evidence="7">
    <location>
        <begin position="4505"/>
        <end position="4515"/>
    </location>
</feature>
<evidence type="ECO:0000256" key="6">
    <source>
        <dbReference type="SAM" id="Coils"/>
    </source>
</evidence>
<feature type="coiled-coil region" evidence="6">
    <location>
        <begin position="3389"/>
        <end position="3463"/>
    </location>
</feature>
<feature type="coiled-coil region" evidence="6">
    <location>
        <begin position="823"/>
        <end position="900"/>
    </location>
</feature>
<evidence type="ECO:0000313" key="9">
    <source>
        <dbReference type="Proteomes" id="UP000283509"/>
    </source>
</evidence>
<dbReference type="GO" id="GO:0005737">
    <property type="term" value="C:cytoplasm"/>
    <property type="evidence" value="ECO:0007669"/>
    <property type="project" value="TreeGrafter"/>
</dbReference>
<evidence type="ECO:0000256" key="4">
    <source>
        <dbReference type="ARBA" id="ARBA00022989"/>
    </source>
</evidence>
<feature type="coiled-coil region" evidence="6">
    <location>
        <begin position="2098"/>
        <end position="2125"/>
    </location>
</feature>
<dbReference type="OrthoDB" id="18740at2759"/>
<keyword evidence="4" id="KW-1133">Transmembrane helix</keyword>
<feature type="coiled-coil region" evidence="6">
    <location>
        <begin position="1151"/>
        <end position="1178"/>
    </location>
</feature>
<feature type="coiled-coil region" evidence="6">
    <location>
        <begin position="3623"/>
        <end position="3650"/>
    </location>
</feature>
<comment type="subcellular location">
    <subcellularLocation>
        <location evidence="1">Membrane</location>
    </subcellularLocation>
</comment>
<keyword evidence="5" id="KW-0472">Membrane</keyword>
<evidence type="ECO:0000256" key="5">
    <source>
        <dbReference type="ARBA" id="ARBA00023136"/>
    </source>
</evidence>
<dbReference type="InterPro" id="IPR002017">
    <property type="entry name" value="Spectrin_repeat"/>
</dbReference>
<organism evidence="8 9">
    <name type="scientific">Penaeus vannamei</name>
    <name type="common">Whiteleg shrimp</name>
    <name type="synonym">Litopenaeus vannamei</name>
    <dbReference type="NCBI Taxonomy" id="6689"/>
    <lineage>
        <taxon>Eukaryota</taxon>
        <taxon>Metazoa</taxon>
        <taxon>Ecdysozoa</taxon>
        <taxon>Arthropoda</taxon>
        <taxon>Crustacea</taxon>
        <taxon>Multicrustacea</taxon>
        <taxon>Malacostraca</taxon>
        <taxon>Eumalacostraca</taxon>
        <taxon>Eucarida</taxon>
        <taxon>Decapoda</taxon>
        <taxon>Dendrobranchiata</taxon>
        <taxon>Penaeoidea</taxon>
        <taxon>Penaeidae</taxon>
        <taxon>Penaeus</taxon>
    </lineage>
</organism>